<protein>
    <recommendedName>
        <fullName evidence="3">MULE transposase domain-containing protein</fullName>
    </recommendedName>
</protein>
<gene>
    <name evidence="4" type="ORF">POM88_026825</name>
</gene>
<dbReference type="InterPro" id="IPR018289">
    <property type="entry name" value="MULE_transposase_dom"/>
</dbReference>
<feature type="region of interest" description="Disordered" evidence="1">
    <location>
        <begin position="554"/>
        <end position="573"/>
    </location>
</feature>
<keyword evidence="2" id="KW-1133">Transmembrane helix</keyword>
<evidence type="ECO:0000256" key="1">
    <source>
        <dbReference type="SAM" id="MobiDB-lite"/>
    </source>
</evidence>
<keyword evidence="2" id="KW-0472">Membrane</keyword>
<dbReference type="InterPro" id="IPR052579">
    <property type="entry name" value="Zinc_finger_SWIM"/>
</dbReference>
<keyword evidence="2" id="KW-0812">Transmembrane</keyword>
<name>A0AAD8I7T2_9APIA</name>
<reference evidence="4" key="2">
    <citation type="submission" date="2023-05" db="EMBL/GenBank/DDBJ databases">
        <authorList>
            <person name="Schelkunov M.I."/>
        </authorList>
    </citation>
    <scope>NUCLEOTIDE SEQUENCE</scope>
    <source>
        <strain evidence="4">Hsosn_3</strain>
        <tissue evidence="4">Leaf</tissue>
    </source>
</reference>
<comment type="caution">
    <text evidence="4">The sequence shown here is derived from an EMBL/GenBank/DDBJ whole genome shotgun (WGS) entry which is preliminary data.</text>
</comment>
<dbReference type="Proteomes" id="UP001237642">
    <property type="component" value="Unassembled WGS sequence"/>
</dbReference>
<proteinExistence type="predicted"/>
<dbReference type="EMBL" id="JAUIZM010000006">
    <property type="protein sequence ID" value="KAK1380081.1"/>
    <property type="molecule type" value="Genomic_DNA"/>
</dbReference>
<feature type="transmembrane region" description="Helical" evidence="2">
    <location>
        <begin position="594"/>
        <end position="613"/>
    </location>
</feature>
<evidence type="ECO:0000313" key="4">
    <source>
        <dbReference type="EMBL" id="KAK1380081.1"/>
    </source>
</evidence>
<keyword evidence="5" id="KW-1185">Reference proteome</keyword>
<feature type="domain" description="MULE transposase" evidence="3">
    <location>
        <begin position="290"/>
        <end position="385"/>
    </location>
</feature>
<reference evidence="4" key="1">
    <citation type="submission" date="2023-02" db="EMBL/GenBank/DDBJ databases">
        <title>Genome of toxic invasive species Heracleum sosnowskyi carries increased number of genes despite the absence of recent whole-genome duplications.</title>
        <authorList>
            <person name="Schelkunov M."/>
            <person name="Shtratnikova V."/>
            <person name="Makarenko M."/>
            <person name="Klepikova A."/>
            <person name="Omelchenko D."/>
            <person name="Novikova G."/>
            <person name="Obukhova E."/>
            <person name="Bogdanov V."/>
            <person name="Penin A."/>
            <person name="Logacheva M."/>
        </authorList>
    </citation>
    <scope>NUCLEOTIDE SEQUENCE</scope>
    <source>
        <strain evidence="4">Hsosn_3</strain>
        <tissue evidence="4">Leaf</tissue>
    </source>
</reference>
<evidence type="ECO:0000259" key="3">
    <source>
        <dbReference type="Pfam" id="PF10551"/>
    </source>
</evidence>
<evidence type="ECO:0000313" key="5">
    <source>
        <dbReference type="Proteomes" id="UP001237642"/>
    </source>
</evidence>
<accession>A0AAD8I7T2</accession>
<dbReference type="Pfam" id="PF10551">
    <property type="entry name" value="MULE"/>
    <property type="match status" value="1"/>
</dbReference>
<dbReference type="PANTHER" id="PTHR31569:SF4">
    <property type="entry name" value="SWIM-TYPE DOMAIN-CONTAINING PROTEIN"/>
    <property type="match status" value="1"/>
</dbReference>
<sequence length="654" mass="74724">MDNITDEEQEAPQSSDIDRELLELNEVIDLIKSNSIEHISELLQPINSNNTNNTGCNMESQREDDEHRFGISKFLSIALTRYSDREKLITCIREVAATLGYAIVIKKSKKDSYVRIGCDRGGEYRSSKIPIKKRDTTSKRTTGTRLIQCPFEIWGRWKPGGIWVIEIKNLTHNHDGSNDMSSHPSHRRFSRDEFIRIREMTMSGIAPRQILTSLRQSNANIQSISRSIYNARAKIRKDSLQGCTVIQALYQELGQGEFIYDVKHDHEGHLTHLLIAHPSSVALRKNYPFVFLMDCTYKINKYRMPLLNIVGVTSFNTTFFSAVIFLQKEEITAYVWALQSFNKILGLEAQPLAIVTDRELALMNAIKEVFPNTSHLLCVWHIEKNLLAKCKKKFKTKEEWDEFITSWTSVIKSSDIASFDSAWGVFVEQYKDQKDQIVGHVSVYALGELLKQYELAKSTILPPCRGNFTTSMGLPCVHNIRERVQPLQLTDVHPQWRLDIRSLTMIDNENEDIEGMLKKVYENYKKLPLSQKKDICEQVAKIAEVSIPSTLEPITRPYKGRPPSSFKRGNESSTTCDPSLFEIVEKAHKMRKRIYDGGGGLVVVVMVAIKMMVTVNIDVVDWWLLNGGGFGEKLTGNYDGDDEWCRGGRRKKGQ</sequence>
<organism evidence="4 5">
    <name type="scientific">Heracleum sosnowskyi</name>
    <dbReference type="NCBI Taxonomy" id="360622"/>
    <lineage>
        <taxon>Eukaryota</taxon>
        <taxon>Viridiplantae</taxon>
        <taxon>Streptophyta</taxon>
        <taxon>Embryophyta</taxon>
        <taxon>Tracheophyta</taxon>
        <taxon>Spermatophyta</taxon>
        <taxon>Magnoliopsida</taxon>
        <taxon>eudicotyledons</taxon>
        <taxon>Gunneridae</taxon>
        <taxon>Pentapetalae</taxon>
        <taxon>asterids</taxon>
        <taxon>campanulids</taxon>
        <taxon>Apiales</taxon>
        <taxon>Apiaceae</taxon>
        <taxon>Apioideae</taxon>
        <taxon>apioid superclade</taxon>
        <taxon>Tordylieae</taxon>
        <taxon>Tordyliinae</taxon>
        <taxon>Heracleum</taxon>
    </lineage>
</organism>
<evidence type="ECO:0000256" key="2">
    <source>
        <dbReference type="SAM" id="Phobius"/>
    </source>
</evidence>
<dbReference type="AlphaFoldDB" id="A0AAD8I7T2"/>
<dbReference type="PANTHER" id="PTHR31569">
    <property type="entry name" value="SWIM-TYPE DOMAIN-CONTAINING PROTEIN"/>
    <property type="match status" value="1"/>
</dbReference>
<feature type="transmembrane region" description="Helical" evidence="2">
    <location>
        <begin position="306"/>
        <end position="326"/>
    </location>
</feature>